<evidence type="ECO:0000313" key="2">
    <source>
        <dbReference type="EMBL" id="MPC76659.1"/>
    </source>
</evidence>
<organism evidence="2 3">
    <name type="scientific">Portunus trituberculatus</name>
    <name type="common">Swimming crab</name>
    <name type="synonym">Neptunus trituberculatus</name>
    <dbReference type="NCBI Taxonomy" id="210409"/>
    <lineage>
        <taxon>Eukaryota</taxon>
        <taxon>Metazoa</taxon>
        <taxon>Ecdysozoa</taxon>
        <taxon>Arthropoda</taxon>
        <taxon>Crustacea</taxon>
        <taxon>Multicrustacea</taxon>
        <taxon>Malacostraca</taxon>
        <taxon>Eumalacostraca</taxon>
        <taxon>Eucarida</taxon>
        <taxon>Decapoda</taxon>
        <taxon>Pleocyemata</taxon>
        <taxon>Brachyura</taxon>
        <taxon>Eubrachyura</taxon>
        <taxon>Portunoidea</taxon>
        <taxon>Portunidae</taxon>
        <taxon>Portuninae</taxon>
        <taxon>Portunus</taxon>
    </lineage>
</organism>
<dbReference type="AlphaFoldDB" id="A0A5B7I4A9"/>
<comment type="caution">
    <text evidence="2">The sequence shown here is derived from an EMBL/GenBank/DDBJ whole genome shotgun (WGS) entry which is preliminary data.</text>
</comment>
<dbReference type="EMBL" id="VSRR010043902">
    <property type="protein sequence ID" value="MPC76659.1"/>
    <property type="molecule type" value="Genomic_DNA"/>
</dbReference>
<reference evidence="2 3" key="1">
    <citation type="submission" date="2019-05" db="EMBL/GenBank/DDBJ databases">
        <title>Another draft genome of Portunus trituberculatus and its Hox gene families provides insights of decapod evolution.</title>
        <authorList>
            <person name="Jeong J.-H."/>
            <person name="Song I."/>
            <person name="Kim S."/>
            <person name="Choi T."/>
            <person name="Kim D."/>
            <person name="Ryu S."/>
            <person name="Kim W."/>
        </authorList>
    </citation>
    <scope>NUCLEOTIDE SEQUENCE [LARGE SCALE GENOMIC DNA]</scope>
    <source>
        <tissue evidence="2">Muscle</tissue>
    </source>
</reference>
<keyword evidence="3" id="KW-1185">Reference proteome</keyword>
<name>A0A5B7I4A9_PORTR</name>
<evidence type="ECO:0000313" key="3">
    <source>
        <dbReference type="Proteomes" id="UP000324222"/>
    </source>
</evidence>
<accession>A0A5B7I4A9</accession>
<protein>
    <submittedName>
        <fullName evidence="2">Uncharacterized protein</fullName>
    </submittedName>
</protein>
<feature type="region of interest" description="Disordered" evidence="1">
    <location>
        <begin position="15"/>
        <end position="36"/>
    </location>
</feature>
<feature type="compositionally biased region" description="Acidic residues" evidence="1">
    <location>
        <begin position="15"/>
        <end position="24"/>
    </location>
</feature>
<sequence length="128" mass="14579">MVNCCVSNLKFLEEGEEEREEEEGGREKRRRPSEGQGLLRGIMVKVKGHGGPGALWLAFSHRGNYAPPLFPGQLFLSFFRLPTSLRMYVLPSVKQESQLARTASFRLLIGAKVRLVRKLFCVRLSRFL</sequence>
<proteinExistence type="predicted"/>
<evidence type="ECO:0000256" key="1">
    <source>
        <dbReference type="SAM" id="MobiDB-lite"/>
    </source>
</evidence>
<dbReference type="Proteomes" id="UP000324222">
    <property type="component" value="Unassembled WGS sequence"/>
</dbReference>
<gene>
    <name evidence="2" type="ORF">E2C01_071083</name>
</gene>